<keyword evidence="5" id="KW-1185">Reference proteome</keyword>
<comment type="similarity">
    <text evidence="1">Belongs to the short-chain dehydrogenases/reductases (SDR) family.</text>
</comment>
<dbReference type="GO" id="GO:0016491">
    <property type="term" value="F:oxidoreductase activity"/>
    <property type="evidence" value="ECO:0007669"/>
    <property type="project" value="UniProtKB-KW"/>
</dbReference>
<dbReference type="InterPro" id="IPR057326">
    <property type="entry name" value="KR_dom"/>
</dbReference>
<dbReference type="PRINTS" id="PR00081">
    <property type="entry name" value="GDHRDH"/>
</dbReference>
<dbReference type="SUPFAM" id="SSF51735">
    <property type="entry name" value="NAD(P)-binding Rossmann-fold domains"/>
    <property type="match status" value="1"/>
</dbReference>
<keyword evidence="2" id="KW-0560">Oxidoreductase</keyword>
<dbReference type="Proteomes" id="UP000215633">
    <property type="component" value="Unassembled WGS sequence"/>
</dbReference>
<evidence type="ECO:0000256" key="2">
    <source>
        <dbReference type="ARBA" id="ARBA00023002"/>
    </source>
</evidence>
<comment type="caution">
    <text evidence="4">The sequence shown here is derived from an EMBL/GenBank/DDBJ whole genome shotgun (WGS) entry which is preliminary data.</text>
</comment>
<protein>
    <submittedName>
        <fullName evidence="4">Short-chain dehydrogenase</fullName>
    </submittedName>
</protein>
<dbReference type="EMBL" id="NEVT01000006">
    <property type="protein sequence ID" value="OZI75698.1"/>
    <property type="molecule type" value="Genomic_DNA"/>
</dbReference>
<evidence type="ECO:0000256" key="1">
    <source>
        <dbReference type="ARBA" id="ARBA00006484"/>
    </source>
</evidence>
<dbReference type="PROSITE" id="PS00061">
    <property type="entry name" value="ADH_SHORT"/>
    <property type="match status" value="1"/>
</dbReference>
<evidence type="ECO:0000313" key="4">
    <source>
        <dbReference type="EMBL" id="OZI75698.1"/>
    </source>
</evidence>
<feature type="domain" description="Ketoreductase" evidence="3">
    <location>
        <begin position="11"/>
        <end position="192"/>
    </location>
</feature>
<dbReference type="Pfam" id="PF00106">
    <property type="entry name" value="adh_short"/>
    <property type="match status" value="1"/>
</dbReference>
<accession>A0A261VNI9</accession>
<dbReference type="InterPro" id="IPR002347">
    <property type="entry name" value="SDR_fam"/>
</dbReference>
<organism evidence="4 5">
    <name type="scientific">Bordetella genomosp. 2</name>
    <dbReference type="NCBI Taxonomy" id="1983456"/>
    <lineage>
        <taxon>Bacteria</taxon>
        <taxon>Pseudomonadati</taxon>
        <taxon>Pseudomonadota</taxon>
        <taxon>Betaproteobacteria</taxon>
        <taxon>Burkholderiales</taxon>
        <taxon>Alcaligenaceae</taxon>
        <taxon>Bordetella</taxon>
    </lineage>
</organism>
<dbReference type="InterPro" id="IPR036291">
    <property type="entry name" value="NAD(P)-bd_dom_sf"/>
</dbReference>
<gene>
    <name evidence="4" type="ORF">CAL24_10745</name>
</gene>
<dbReference type="Gene3D" id="3.40.50.720">
    <property type="entry name" value="NAD(P)-binding Rossmann-like Domain"/>
    <property type="match status" value="1"/>
</dbReference>
<evidence type="ECO:0000313" key="5">
    <source>
        <dbReference type="Proteomes" id="UP000215633"/>
    </source>
</evidence>
<dbReference type="PANTHER" id="PTHR44196">
    <property type="entry name" value="DEHYDROGENASE/REDUCTASE SDR FAMILY MEMBER 7B"/>
    <property type="match status" value="1"/>
</dbReference>
<dbReference type="SMART" id="SM00822">
    <property type="entry name" value="PKS_KR"/>
    <property type="match status" value="1"/>
</dbReference>
<proteinExistence type="inferred from homology"/>
<evidence type="ECO:0000259" key="3">
    <source>
        <dbReference type="SMART" id="SM00822"/>
    </source>
</evidence>
<dbReference type="GO" id="GO:0016020">
    <property type="term" value="C:membrane"/>
    <property type="evidence" value="ECO:0007669"/>
    <property type="project" value="TreeGrafter"/>
</dbReference>
<dbReference type="AlphaFoldDB" id="A0A261VNI9"/>
<name>A0A261VNI9_9BORD</name>
<dbReference type="InterPro" id="IPR020904">
    <property type="entry name" value="Sc_DH/Rdtase_CS"/>
</dbReference>
<dbReference type="PANTHER" id="PTHR44196:SF1">
    <property type="entry name" value="DEHYDROGENASE_REDUCTASE SDR FAMILY MEMBER 7B"/>
    <property type="match status" value="1"/>
</dbReference>
<sequence>MTSSPSSGVPACVLITGATGGIGGALALEYARAGAATLILQGRNRARLEELAQACGAQGARVILHELDVRDHDALRQWLADIGATEAPDLVIANAGVNINTGPQHQGEAWDDMHRLFDVNLKAVMATVHASLPAMRARKAGQIALVSSLAGWRGLPETPSYSASKAAVKVYGEAMRDLLAGEGVKINVIMPGYVESQMCFDMPGPKPFLWKADKAARVIRAGLAANKARISFPFPLNLGCFLLSVIHPALSGWILQRLGYRG</sequence>
<reference evidence="5" key="1">
    <citation type="submission" date="2017-05" db="EMBL/GenBank/DDBJ databases">
        <title>Complete and WGS of Bordetella genogroups.</title>
        <authorList>
            <person name="Spilker T."/>
            <person name="Lipuma J."/>
        </authorList>
    </citation>
    <scope>NUCLEOTIDE SEQUENCE [LARGE SCALE GENOMIC DNA]</scope>
    <source>
        <strain evidence="5">AU8256</strain>
    </source>
</reference>
<dbReference type="RefSeq" id="WP_028356213.1">
    <property type="nucleotide sequence ID" value="NZ_NEVT01000006.1"/>
</dbReference>